<accession>V4P0J2</accession>
<evidence type="ECO:0000313" key="2">
    <source>
        <dbReference type="Proteomes" id="UP000017837"/>
    </source>
</evidence>
<dbReference type="EMBL" id="AWGB01000094">
    <property type="protein sequence ID" value="ESQ80719.1"/>
    <property type="molecule type" value="Genomic_DNA"/>
</dbReference>
<organism evidence="1 2">
    <name type="scientific">Asticcacaulis benevestitus DSM 16100 = ATCC BAA-896</name>
    <dbReference type="NCBI Taxonomy" id="1121022"/>
    <lineage>
        <taxon>Bacteria</taxon>
        <taxon>Pseudomonadati</taxon>
        <taxon>Pseudomonadota</taxon>
        <taxon>Alphaproteobacteria</taxon>
        <taxon>Caulobacterales</taxon>
        <taxon>Caulobacteraceae</taxon>
        <taxon>Asticcacaulis</taxon>
    </lineage>
</organism>
<dbReference type="AlphaFoldDB" id="V4P0J2"/>
<proteinExistence type="predicted"/>
<reference evidence="1 2" key="1">
    <citation type="journal article" date="2014" name="Nature">
        <title>Sequential evolution of bacterial morphology by co-option of a developmental regulator.</title>
        <authorList>
            <person name="Jiang C."/>
            <person name="Brown P.J."/>
            <person name="Ducret A."/>
            <person name="Brun Y.V."/>
        </authorList>
    </citation>
    <scope>NUCLEOTIDE SEQUENCE [LARGE SCALE GENOMIC DNA]</scope>
    <source>
        <strain evidence="1 2">DSM 16100</strain>
    </source>
</reference>
<gene>
    <name evidence="1" type="ORF">ABENE_22255</name>
</gene>
<dbReference type="PATRIC" id="fig|1121022.4.peg.4557"/>
<protein>
    <submittedName>
        <fullName evidence="1">Uncharacterized protein</fullName>
    </submittedName>
</protein>
<evidence type="ECO:0000313" key="1">
    <source>
        <dbReference type="EMBL" id="ESQ80719.1"/>
    </source>
</evidence>
<keyword evidence="2" id="KW-1185">Reference proteome</keyword>
<dbReference type="RefSeq" id="WP_018082492.1">
    <property type="nucleotide sequence ID" value="NZ_AQWM01000014.1"/>
</dbReference>
<sequence>MSMMKETDPTRLRIAVSRVLEAFLDRRVDGPKAVADLVHFCRPDLCHLNGPGIETRLADTLALAATGEIGPDFALTHLVRLATAHVLCVESSYAFG</sequence>
<dbReference type="Proteomes" id="UP000017837">
    <property type="component" value="Unassembled WGS sequence"/>
</dbReference>
<comment type="caution">
    <text evidence="1">The sequence shown here is derived from an EMBL/GenBank/DDBJ whole genome shotgun (WGS) entry which is preliminary data.</text>
</comment>
<dbReference type="OrthoDB" id="9927425at2"/>
<name>V4P0J2_9CAUL</name>